<evidence type="ECO:0000313" key="1">
    <source>
        <dbReference type="EMBL" id="VAW87961.1"/>
    </source>
</evidence>
<gene>
    <name evidence="1" type="ORF">MNBD_GAMMA17-1207</name>
</gene>
<accession>A0A3B0Z8U7</accession>
<organism evidence="1">
    <name type="scientific">hydrothermal vent metagenome</name>
    <dbReference type="NCBI Taxonomy" id="652676"/>
    <lineage>
        <taxon>unclassified sequences</taxon>
        <taxon>metagenomes</taxon>
        <taxon>ecological metagenomes</taxon>
    </lineage>
</organism>
<reference evidence="1" key="1">
    <citation type="submission" date="2018-06" db="EMBL/GenBank/DDBJ databases">
        <authorList>
            <person name="Zhirakovskaya E."/>
        </authorList>
    </citation>
    <scope>NUCLEOTIDE SEQUENCE</scope>
</reference>
<name>A0A3B0Z8U7_9ZZZZ</name>
<dbReference type="EMBL" id="UOFQ01000083">
    <property type="protein sequence ID" value="VAW87961.1"/>
    <property type="molecule type" value="Genomic_DNA"/>
</dbReference>
<sequence>MNIFYTTVLCGFIAAMSTHFVAADTEQQSATAFGQQLQLSSTPWHKKLMYIAAISHEEENLSGRLSDRDSNSGLYVSTFNMDTTTKSPAISLRASGNLFKNTSLHLGITSKQIDSRSSVPLAIGALPGSSSLGGGSMQLHGDGNSLGLDMSLAYQATPLMSLIFDLYLDDYDIAFVDSYSASYTSGLTISGNDQYDFSGTVSGLNITARIDNKINKTKFSSAYSFGHSRNRYTDGGIDSGNRNNIPFQDTYNDEYSEREKTHLLNASADHYFAYNFSAGIFLKVASVKVNDGYSEKSNTIAARVKYLLTQNILVVLNYEKYLKYKSGFFNEELDFDAVSLTISYNLSNKTSKRRIRKSRLMGSNRFSNVL</sequence>
<proteinExistence type="predicted"/>
<dbReference type="AlphaFoldDB" id="A0A3B0Z8U7"/>
<protein>
    <submittedName>
        <fullName evidence="1">Uncharacterized protein</fullName>
    </submittedName>
</protein>